<keyword evidence="1" id="KW-0472">Membrane</keyword>
<dbReference type="AlphaFoldDB" id="A0A9W6F0P7"/>
<accession>A0A9W6F0P7</accession>
<keyword evidence="1" id="KW-1133">Transmembrane helix</keyword>
<dbReference type="EMBL" id="BRXU01000006">
    <property type="protein sequence ID" value="GLC52378.1"/>
    <property type="molecule type" value="Genomic_DNA"/>
</dbReference>
<feature type="transmembrane region" description="Helical" evidence="1">
    <location>
        <begin position="120"/>
        <end position="140"/>
    </location>
</feature>
<comment type="caution">
    <text evidence="2">The sequence shown here is derived from an EMBL/GenBank/DDBJ whole genome shotgun (WGS) entry which is preliminary data.</text>
</comment>
<gene>
    <name evidence="2" type="primary">PLESTMB000467</name>
    <name evidence="2" type="ORF">PLESTB_000622600</name>
</gene>
<dbReference type="Proteomes" id="UP001165080">
    <property type="component" value="Unassembled WGS sequence"/>
</dbReference>
<proteinExistence type="predicted"/>
<sequence length="148" mass="16335">MFVILHGSLATVFDELSVRQCQEKEEIERYCAETGFKELLECTTDKSQTASYPVVLSFPYPPDVHIDDDRDEKGHEQGGGGGIRVVRGCTEKTVVAHQAALAAEVAAAELAGGALSRMPLFRFELAMCGLLGLSLPVVYWRKIRIRHL</sequence>
<evidence type="ECO:0000256" key="1">
    <source>
        <dbReference type="SAM" id="Phobius"/>
    </source>
</evidence>
<protein>
    <submittedName>
        <fullName evidence="2">Uncharacterized protein</fullName>
    </submittedName>
</protein>
<reference evidence="2 3" key="1">
    <citation type="journal article" date="2023" name="Commun. Biol.">
        <title>Reorganization of the ancestral sex-determining regions during the evolution of trioecy in Pleodorina starrii.</title>
        <authorList>
            <person name="Takahashi K."/>
            <person name="Suzuki S."/>
            <person name="Kawai-Toyooka H."/>
            <person name="Yamamoto K."/>
            <person name="Hamaji T."/>
            <person name="Ootsuki R."/>
            <person name="Yamaguchi H."/>
            <person name="Kawachi M."/>
            <person name="Higashiyama T."/>
            <person name="Nozaki H."/>
        </authorList>
    </citation>
    <scope>NUCLEOTIDE SEQUENCE [LARGE SCALE GENOMIC DNA]</scope>
    <source>
        <strain evidence="2 3">NIES-4479</strain>
    </source>
</reference>
<evidence type="ECO:0000313" key="2">
    <source>
        <dbReference type="EMBL" id="GLC52378.1"/>
    </source>
</evidence>
<evidence type="ECO:0000313" key="3">
    <source>
        <dbReference type="Proteomes" id="UP001165080"/>
    </source>
</evidence>
<name>A0A9W6F0P7_9CHLO</name>
<keyword evidence="1" id="KW-0812">Transmembrane</keyword>
<organism evidence="2 3">
    <name type="scientific">Pleodorina starrii</name>
    <dbReference type="NCBI Taxonomy" id="330485"/>
    <lineage>
        <taxon>Eukaryota</taxon>
        <taxon>Viridiplantae</taxon>
        <taxon>Chlorophyta</taxon>
        <taxon>core chlorophytes</taxon>
        <taxon>Chlorophyceae</taxon>
        <taxon>CS clade</taxon>
        <taxon>Chlamydomonadales</taxon>
        <taxon>Volvocaceae</taxon>
        <taxon>Pleodorina</taxon>
    </lineage>
</organism>
<keyword evidence="3" id="KW-1185">Reference proteome</keyword>